<accession>A0AAP0L8T2</accession>
<proteinExistence type="predicted"/>
<reference evidence="1 2" key="1">
    <citation type="submission" date="2024-01" db="EMBL/GenBank/DDBJ databases">
        <title>Genome assemblies of Stephania.</title>
        <authorList>
            <person name="Yang L."/>
        </authorList>
    </citation>
    <scope>NUCLEOTIDE SEQUENCE [LARGE SCALE GENOMIC DNA]</scope>
    <source>
        <strain evidence="1">JXDWG</strain>
        <tissue evidence="1">Leaf</tissue>
    </source>
</reference>
<gene>
    <name evidence="1" type="ORF">Scep_001647</name>
</gene>
<evidence type="ECO:0000313" key="2">
    <source>
        <dbReference type="Proteomes" id="UP001419268"/>
    </source>
</evidence>
<comment type="caution">
    <text evidence="1">The sequence shown here is derived from an EMBL/GenBank/DDBJ whole genome shotgun (WGS) entry which is preliminary data.</text>
</comment>
<dbReference type="EMBL" id="JBBNAG010000001">
    <property type="protein sequence ID" value="KAK9166456.1"/>
    <property type="molecule type" value="Genomic_DNA"/>
</dbReference>
<organism evidence="1 2">
    <name type="scientific">Stephania cephalantha</name>
    <dbReference type="NCBI Taxonomy" id="152367"/>
    <lineage>
        <taxon>Eukaryota</taxon>
        <taxon>Viridiplantae</taxon>
        <taxon>Streptophyta</taxon>
        <taxon>Embryophyta</taxon>
        <taxon>Tracheophyta</taxon>
        <taxon>Spermatophyta</taxon>
        <taxon>Magnoliopsida</taxon>
        <taxon>Ranunculales</taxon>
        <taxon>Menispermaceae</taxon>
        <taxon>Menispermoideae</taxon>
        <taxon>Cissampelideae</taxon>
        <taxon>Stephania</taxon>
    </lineage>
</organism>
<name>A0AAP0L8T2_9MAGN</name>
<evidence type="ECO:0000313" key="1">
    <source>
        <dbReference type="EMBL" id="KAK9166456.1"/>
    </source>
</evidence>
<dbReference type="Proteomes" id="UP001419268">
    <property type="component" value="Unassembled WGS sequence"/>
</dbReference>
<sequence>MNRCITQTHSPQTLSFLSSNPLLKLSLSHHPQTLSLSSSTNSLSLSSNALSLASQTLKSRITHCRTHLFTGAVNSSLHCAVNSLFRRQSKGLRFEKQSGLCGFWGFCAHCPAPLGSPKSFTSGIGTIRRSSDRSTLELPPLPAHGAHQAASAASGYSFVASKAKEMKMVKEVMGVYGYNIEHILMVDIIPDQSARKAMNEINAPQRIQLASVYKGEAELGRRLTVESVVDIL</sequence>
<dbReference type="AlphaFoldDB" id="A0AAP0L8T2"/>
<protein>
    <submittedName>
        <fullName evidence="1">Uncharacterized protein</fullName>
    </submittedName>
</protein>
<keyword evidence="2" id="KW-1185">Reference proteome</keyword>